<accession>A0ABP7I6J7</accession>
<keyword evidence="2" id="KW-1003">Cell membrane</keyword>
<dbReference type="InterPro" id="IPR038766">
    <property type="entry name" value="Membrane_comp_ABC_pdt"/>
</dbReference>
<keyword evidence="5 6" id="KW-0472">Membrane</keyword>
<organism evidence="8 9">
    <name type="scientific">Nocardioides panacisoli</name>
    <dbReference type="NCBI Taxonomy" id="627624"/>
    <lineage>
        <taxon>Bacteria</taxon>
        <taxon>Bacillati</taxon>
        <taxon>Actinomycetota</taxon>
        <taxon>Actinomycetes</taxon>
        <taxon>Propionibacteriales</taxon>
        <taxon>Nocardioidaceae</taxon>
        <taxon>Nocardioides</taxon>
    </lineage>
</organism>
<comment type="caution">
    <text evidence="8">The sequence shown here is derived from an EMBL/GenBank/DDBJ whole genome shotgun (WGS) entry which is preliminary data.</text>
</comment>
<dbReference type="PANTHER" id="PTHR30287:SF2">
    <property type="entry name" value="BLL1001 PROTEIN"/>
    <property type="match status" value="1"/>
</dbReference>
<feature type="transmembrane region" description="Helical" evidence="6">
    <location>
        <begin position="302"/>
        <end position="325"/>
    </location>
</feature>
<evidence type="ECO:0000256" key="5">
    <source>
        <dbReference type="ARBA" id="ARBA00023136"/>
    </source>
</evidence>
<evidence type="ECO:0000256" key="6">
    <source>
        <dbReference type="SAM" id="Phobius"/>
    </source>
</evidence>
<comment type="subcellular location">
    <subcellularLocation>
        <location evidence="1">Cell membrane</location>
        <topology evidence="1">Multi-pass membrane protein</topology>
    </subcellularLocation>
</comment>
<feature type="transmembrane region" description="Helical" evidence="6">
    <location>
        <begin position="463"/>
        <end position="484"/>
    </location>
</feature>
<reference evidence="9" key="1">
    <citation type="journal article" date="2019" name="Int. J. Syst. Evol. Microbiol.">
        <title>The Global Catalogue of Microorganisms (GCM) 10K type strain sequencing project: providing services to taxonomists for standard genome sequencing and annotation.</title>
        <authorList>
            <consortium name="The Broad Institute Genomics Platform"/>
            <consortium name="The Broad Institute Genome Sequencing Center for Infectious Disease"/>
            <person name="Wu L."/>
            <person name="Ma J."/>
        </authorList>
    </citation>
    <scope>NUCLEOTIDE SEQUENCE [LARGE SCALE GENOMIC DNA]</scope>
    <source>
        <strain evidence="9">JCM 16953</strain>
    </source>
</reference>
<dbReference type="Pfam" id="PF02687">
    <property type="entry name" value="FtsX"/>
    <property type="match status" value="1"/>
</dbReference>
<feature type="transmembrane region" description="Helical" evidence="6">
    <location>
        <begin position="1027"/>
        <end position="1051"/>
    </location>
</feature>
<dbReference type="EMBL" id="BAABAH010000003">
    <property type="protein sequence ID" value="GAA3811348.1"/>
    <property type="molecule type" value="Genomic_DNA"/>
</dbReference>
<dbReference type="InterPro" id="IPR003838">
    <property type="entry name" value="ABC3_permease_C"/>
</dbReference>
<evidence type="ECO:0000313" key="9">
    <source>
        <dbReference type="Proteomes" id="UP001501821"/>
    </source>
</evidence>
<evidence type="ECO:0000256" key="2">
    <source>
        <dbReference type="ARBA" id="ARBA00022475"/>
    </source>
</evidence>
<keyword evidence="4 6" id="KW-1133">Transmembrane helix</keyword>
<gene>
    <name evidence="8" type="ORF">GCM10022242_12300</name>
</gene>
<keyword evidence="9" id="KW-1185">Reference proteome</keyword>
<evidence type="ECO:0000259" key="7">
    <source>
        <dbReference type="Pfam" id="PF02687"/>
    </source>
</evidence>
<feature type="transmembrane region" description="Helical" evidence="6">
    <location>
        <begin position="519"/>
        <end position="540"/>
    </location>
</feature>
<feature type="transmembrane region" description="Helical" evidence="6">
    <location>
        <begin position="433"/>
        <end position="451"/>
    </location>
</feature>
<feature type="transmembrane region" description="Helical" evidence="6">
    <location>
        <begin position="981"/>
        <end position="1007"/>
    </location>
</feature>
<dbReference type="Proteomes" id="UP001501821">
    <property type="component" value="Unassembled WGS sequence"/>
</dbReference>
<evidence type="ECO:0000256" key="4">
    <source>
        <dbReference type="ARBA" id="ARBA00022989"/>
    </source>
</evidence>
<evidence type="ECO:0000256" key="1">
    <source>
        <dbReference type="ARBA" id="ARBA00004651"/>
    </source>
</evidence>
<dbReference type="PROSITE" id="PS51257">
    <property type="entry name" value="PROKAR_LIPOPROTEIN"/>
    <property type="match status" value="1"/>
</dbReference>
<evidence type="ECO:0000256" key="3">
    <source>
        <dbReference type="ARBA" id="ARBA00022692"/>
    </source>
</evidence>
<sequence>MFLLVLRRALVQRRLLAAAVALVATACTLVGTCTLVLDVTQDRGFREAAQRSDPDELSVTAFLVDVTGRDSRAARAAAAHVVERILAPMDPALETTTTSRLRSLVADGAPTGSQAYLVATDALTTEADLTSGRWPAPAGDRVETVVPDTTARLLGLALGDELELGPERGIGGADNSVRLVVVGTFRPRGGVEWERDPLGGAGFSPAYSDGLEAAPTYGPFVIDGHAFSGSGSSVDALRVTAHPTLGLADDASLRRADRLLGDGQGVLSARVGNQARLTRLGSDLPQALAYLHAQQASTRSTVLVVLLLGAALALAAALLTGRLVGSVREDERDLLVAMGLGRRQQLGAAAAEAALLAVVASGVAVPAAALLHSRLTHRDDMAAAGLQQGPSITWALVVAVLATGALLATALVSAALRPRAVADPSPRARLARYGLDVLLLGAATLAWWQLRTQPATPSDTGDVILTTAPILCLAVPTVLGVRLVPPLLGRAAAAAGRARGFVLPVAIQQAARRAYASTAMVLVAAAVAAAVFALALHATWDRSQQDQASLRVGTDLALTLRTPPDLRDAQRVEAAAAGQSPAPAVSPVVHRPLALGRYVGEEGARPVLVAVDSREAGALLRGRPDTGDTWAGIGGELAPEDAPDGIPLPDGGKGVVLRGRGPAGTSLTARVTAVLEDRNGFRGSVSAGTLPLDGRSRPLEWATAPSDGLALVAVRLEIAGSGDAGPGARTPRSTVQATVTVPATAAEDQGDDGAPWRVLPLQKQSPVGAATAELHATARGVQLRTSADVNLEYFSYTGADVLVTVLPAPPLVPVAVSQDLVDAVGAKVGDELAALVGDTALRLEVVAVVPDVPSAPGQVAVLADIDTVSRALIDVGSLDPVVDGWWFSSGSAGTVTALEASGLGTVTTRDGVAAELARGPLRVAVPTTLLVLAAPAMALFLAAVALVVGADRSRASPAVAVLRAIGAPRRDTARLQLAEHLVLLLPLTVVGTVVGAAATVLVGPHLIRSDVGAAPVPTPVVDWPWPGELAVVGGLVLAVLVVTWLLTSLLVRQSHPSRLRDGGL</sequence>
<name>A0ABP7I6J7_9ACTN</name>
<feature type="domain" description="ABC3 transporter permease C-terminal" evidence="7">
    <location>
        <begin position="936"/>
        <end position="1053"/>
    </location>
</feature>
<feature type="transmembrane region" description="Helical" evidence="6">
    <location>
        <begin position="929"/>
        <end position="948"/>
    </location>
</feature>
<proteinExistence type="predicted"/>
<keyword evidence="3 6" id="KW-0812">Transmembrane</keyword>
<dbReference type="RefSeq" id="WP_344773385.1">
    <property type="nucleotide sequence ID" value="NZ_BAABAH010000003.1"/>
</dbReference>
<dbReference type="PANTHER" id="PTHR30287">
    <property type="entry name" value="MEMBRANE COMPONENT OF PREDICTED ABC SUPERFAMILY METABOLITE UPTAKE TRANSPORTER"/>
    <property type="match status" value="1"/>
</dbReference>
<protein>
    <recommendedName>
        <fullName evidence="7">ABC3 transporter permease C-terminal domain-containing protein</fullName>
    </recommendedName>
</protein>
<feature type="transmembrane region" description="Helical" evidence="6">
    <location>
        <begin position="391"/>
        <end position="412"/>
    </location>
</feature>
<evidence type="ECO:0000313" key="8">
    <source>
        <dbReference type="EMBL" id="GAA3811348.1"/>
    </source>
</evidence>